<keyword evidence="2" id="KW-0472">Membrane</keyword>
<reference evidence="3" key="1">
    <citation type="submission" date="2022-03" db="EMBL/GenBank/DDBJ databases">
        <authorList>
            <person name="Lindestad O."/>
        </authorList>
    </citation>
    <scope>NUCLEOTIDE SEQUENCE</scope>
</reference>
<evidence type="ECO:0000256" key="2">
    <source>
        <dbReference type="SAM" id="Phobius"/>
    </source>
</evidence>
<dbReference type="OrthoDB" id="6619981at2759"/>
<keyword evidence="2" id="KW-1133">Transmembrane helix</keyword>
<protein>
    <submittedName>
        <fullName evidence="3">Jg16254 protein</fullName>
    </submittedName>
</protein>
<proteinExistence type="predicted"/>
<evidence type="ECO:0000256" key="1">
    <source>
        <dbReference type="SAM" id="MobiDB-lite"/>
    </source>
</evidence>
<keyword evidence="2" id="KW-0812">Transmembrane</keyword>
<organism evidence="3 4">
    <name type="scientific">Pararge aegeria aegeria</name>
    <dbReference type="NCBI Taxonomy" id="348720"/>
    <lineage>
        <taxon>Eukaryota</taxon>
        <taxon>Metazoa</taxon>
        <taxon>Ecdysozoa</taxon>
        <taxon>Arthropoda</taxon>
        <taxon>Hexapoda</taxon>
        <taxon>Insecta</taxon>
        <taxon>Pterygota</taxon>
        <taxon>Neoptera</taxon>
        <taxon>Endopterygota</taxon>
        <taxon>Lepidoptera</taxon>
        <taxon>Glossata</taxon>
        <taxon>Ditrysia</taxon>
        <taxon>Papilionoidea</taxon>
        <taxon>Nymphalidae</taxon>
        <taxon>Satyrinae</taxon>
        <taxon>Satyrini</taxon>
        <taxon>Parargina</taxon>
        <taxon>Pararge</taxon>
    </lineage>
</organism>
<comment type="caution">
    <text evidence="3">The sequence shown here is derived from an EMBL/GenBank/DDBJ whole genome shotgun (WGS) entry which is preliminary data.</text>
</comment>
<evidence type="ECO:0000313" key="4">
    <source>
        <dbReference type="Proteomes" id="UP000838756"/>
    </source>
</evidence>
<sequence>MKHQEVSVDYWTMLKTMFTYGALAALCWIMLRLFHTVFTLPRRLRSQQESIQNTLKDLQGRYPDLNLTEEDLVEAEKEFEEFAMECEAKAGSSTENSNQKYNIPEIVEPTEETEETKKDN</sequence>
<name>A0A8S4RWF9_9NEOP</name>
<accession>A0A8S4RWF9</accession>
<feature type="region of interest" description="Disordered" evidence="1">
    <location>
        <begin position="87"/>
        <end position="120"/>
    </location>
</feature>
<feature type="compositionally biased region" description="Polar residues" evidence="1">
    <location>
        <begin position="91"/>
        <end position="101"/>
    </location>
</feature>
<gene>
    <name evidence="3" type="primary">jg16254</name>
    <name evidence="3" type="ORF">PAEG_LOCUS18252</name>
</gene>
<feature type="transmembrane region" description="Helical" evidence="2">
    <location>
        <begin position="20"/>
        <end position="40"/>
    </location>
</feature>
<evidence type="ECO:0000313" key="3">
    <source>
        <dbReference type="EMBL" id="CAH2241865.1"/>
    </source>
</evidence>
<dbReference type="EMBL" id="CAKXAJ010025590">
    <property type="protein sequence ID" value="CAH2241865.1"/>
    <property type="molecule type" value="Genomic_DNA"/>
</dbReference>
<dbReference type="AlphaFoldDB" id="A0A8S4RWF9"/>
<dbReference type="Proteomes" id="UP000838756">
    <property type="component" value="Unassembled WGS sequence"/>
</dbReference>
<keyword evidence="4" id="KW-1185">Reference proteome</keyword>